<evidence type="ECO:0000256" key="9">
    <source>
        <dbReference type="NCBIfam" id="TIGR01400"/>
    </source>
</evidence>
<protein>
    <recommendedName>
        <fullName evidence="3 9">Flagellar biosynthetic protein FliR</fullName>
    </recommendedName>
</protein>
<keyword evidence="11" id="KW-0969">Cilium</keyword>
<keyword evidence="8 10" id="KW-0975">Bacterial flagellum</keyword>
<evidence type="ECO:0000256" key="2">
    <source>
        <dbReference type="ARBA" id="ARBA00009772"/>
    </source>
</evidence>
<dbReference type="PANTHER" id="PTHR30065">
    <property type="entry name" value="FLAGELLAR BIOSYNTHETIC PROTEIN FLIR"/>
    <property type="match status" value="1"/>
</dbReference>
<dbReference type="PRINTS" id="PR00953">
    <property type="entry name" value="TYPE3IMRPROT"/>
</dbReference>
<evidence type="ECO:0000256" key="10">
    <source>
        <dbReference type="RuleBase" id="RU362071"/>
    </source>
</evidence>
<comment type="caution">
    <text evidence="11">The sequence shown here is derived from an EMBL/GenBank/DDBJ whole genome shotgun (WGS) entry which is preliminary data.</text>
</comment>
<dbReference type="GO" id="GO:0044780">
    <property type="term" value="P:bacterial-type flagellum assembly"/>
    <property type="evidence" value="ECO:0007669"/>
    <property type="project" value="UniProtKB-UniRule"/>
</dbReference>
<evidence type="ECO:0000256" key="8">
    <source>
        <dbReference type="ARBA" id="ARBA00023143"/>
    </source>
</evidence>
<keyword evidence="6 10" id="KW-1133">Transmembrane helix</keyword>
<evidence type="ECO:0000313" key="11">
    <source>
        <dbReference type="EMBL" id="MBJ6363392.1"/>
    </source>
</evidence>
<keyword evidence="12" id="KW-1185">Reference proteome</keyword>
<evidence type="ECO:0000256" key="6">
    <source>
        <dbReference type="ARBA" id="ARBA00022989"/>
    </source>
</evidence>
<dbReference type="InterPro" id="IPR006303">
    <property type="entry name" value="FliR"/>
</dbReference>
<dbReference type="PANTHER" id="PTHR30065:SF1">
    <property type="entry name" value="SURFACE PRESENTATION OF ANTIGENS PROTEIN SPAR"/>
    <property type="match status" value="1"/>
</dbReference>
<feature type="transmembrane region" description="Helical" evidence="10">
    <location>
        <begin position="210"/>
        <end position="232"/>
    </location>
</feature>
<evidence type="ECO:0000256" key="1">
    <source>
        <dbReference type="ARBA" id="ARBA00002578"/>
    </source>
</evidence>
<proteinExistence type="inferred from homology"/>
<evidence type="ECO:0000256" key="5">
    <source>
        <dbReference type="ARBA" id="ARBA00022692"/>
    </source>
</evidence>
<dbReference type="AlphaFoldDB" id="A0A934J245"/>
<keyword evidence="4 10" id="KW-1003">Cell membrane</keyword>
<feature type="transmembrane region" description="Helical" evidence="10">
    <location>
        <begin position="6"/>
        <end position="28"/>
    </location>
</feature>
<comment type="function">
    <text evidence="1 10">Role in flagellar biosynthesis.</text>
</comment>
<comment type="subcellular location">
    <subcellularLocation>
        <location evidence="10">Cell membrane</location>
        <topology evidence="10">Multi-pass membrane protein</topology>
    </subcellularLocation>
    <subcellularLocation>
        <location evidence="10">Bacterial flagellum basal body</location>
    </subcellularLocation>
</comment>
<evidence type="ECO:0000256" key="3">
    <source>
        <dbReference type="ARBA" id="ARBA00021717"/>
    </source>
</evidence>
<evidence type="ECO:0000313" key="12">
    <source>
        <dbReference type="Proteomes" id="UP000640274"/>
    </source>
</evidence>
<keyword evidence="7 10" id="KW-0472">Membrane</keyword>
<gene>
    <name evidence="11" type="primary">fliR</name>
    <name evidence="11" type="ORF">JFN88_19490</name>
</gene>
<organism evidence="11 12">
    <name type="scientific">Paenibacillus roseus</name>
    <dbReference type="NCBI Taxonomy" id="2798579"/>
    <lineage>
        <taxon>Bacteria</taxon>
        <taxon>Bacillati</taxon>
        <taxon>Bacillota</taxon>
        <taxon>Bacilli</taxon>
        <taxon>Bacillales</taxon>
        <taxon>Paenibacillaceae</taxon>
        <taxon>Paenibacillus</taxon>
    </lineage>
</organism>
<feature type="transmembrane region" description="Helical" evidence="10">
    <location>
        <begin position="73"/>
        <end position="96"/>
    </location>
</feature>
<feature type="transmembrane region" description="Helical" evidence="10">
    <location>
        <begin position="35"/>
        <end position="53"/>
    </location>
</feature>
<keyword evidence="5 10" id="KW-0812">Transmembrane</keyword>
<dbReference type="GO" id="GO:0009425">
    <property type="term" value="C:bacterial-type flagellum basal body"/>
    <property type="evidence" value="ECO:0007669"/>
    <property type="project" value="UniProtKB-SubCell"/>
</dbReference>
<comment type="similarity">
    <text evidence="2 10">Belongs to the FliR/MopE/SpaR family.</text>
</comment>
<accession>A0A934J245</accession>
<dbReference type="Proteomes" id="UP000640274">
    <property type="component" value="Unassembled WGS sequence"/>
</dbReference>
<dbReference type="NCBIfam" id="TIGR01400">
    <property type="entry name" value="fliR"/>
    <property type="match status" value="1"/>
</dbReference>
<name>A0A934J245_9BACL</name>
<evidence type="ECO:0000256" key="7">
    <source>
        <dbReference type="ARBA" id="ARBA00023136"/>
    </source>
</evidence>
<reference evidence="11" key="1">
    <citation type="submission" date="2020-12" db="EMBL/GenBank/DDBJ databases">
        <authorList>
            <person name="Huq M.A."/>
        </authorList>
    </citation>
    <scope>NUCLEOTIDE SEQUENCE</scope>
    <source>
        <strain evidence="11">MAHUQ-46</strain>
    </source>
</reference>
<evidence type="ECO:0000256" key="4">
    <source>
        <dbReference type="ARBA" id="ARBA00022475"/>
    </source>
</evidence>
<feature type="transmembrane region" description="Helical" evidence="10">
    <location>
        <begin position="178"/>
        <end position="203"/>
    </location>
</feature>
<sequence length="263" mass="28853">MEVILQAFPIFLLIFCRITSFFVVAPIFSTRNVPAPFKIGLGFFVALLVYLVYGINETLVIDAGYVLMVIREVLAGLLLGFVAYMFVTAVQIAGGFIDMQIGFGMANVMDPVSGVTVPLLGNFKFIIVMLMFLSMNGHHYLLSAIMQSYDWLPLSNNLFNQIYEGSVSEFLIITFSKVFMLALQLAAPLVVALFLTDVGLGFLARTAPQFNVFVIGIPLKILIGLFMLALLMPAFSGLIGNLFGQMFAAMENLLAGLQQQLTS</sequence>
<keyword evidence="11" id="KW-0966">Cell projection</keyword>
<keyword evidence="11" id="KW-0282">Flagellum</keyword>
<dbReference type="EMBL" id="JAELUP010000103">
    <property type="protein sequence ID" value="MBJ6363392.1"/>
    <property type="molecule type" value="Genomic_DNA"/>
</dbReference>
<dbReference type="Pfam" id="PF01311">
    <property type="entry name" value="Bac_export_1"/>
    <property type="match status" value="1"/>
</dbReference>
<dbReference type="RefSeq" id="WP_199020938.1">
    <property type="nucleotide sequence ID" value="NZ_JAELUP010000103.1"/>
</dbReference>
<dbReference type="GO" id="GO:0005886">
    <property type="term" value="C:plasma membrane"/>
    <property type="evidence" value="ECO:0007669"/>
    <property type="project" value="UniProtKB-SubCell"/>
</dbReference>
<feature type="transmembrane region" description="Helical" evidence="10">
    <location>
        <begin position="108"/>
        <end position="133"/>
    </location>
</feature>
<dbReference type="InterPro" id="IPR002010">
    <property type="entry name" value="T3SS_IM_R"/>
</dbReference>
<dbReference type="GO" id="GO:0006605">
    <property type="term" value="P:protein targeting"/>
    <property type="evidence" value="ECO:0007669"/>
    <property type="project" value="UniProtKB-UniRule"/>
</dbReference>